<dbReference type="EMBL" id="CAQQ02133779">
    <property type="status" value="NOT_ANNOTATED_CDS"/>
    <property type="molecule type" value="Genomic_DNA"/>
</dbReference>
<organism evidence="2 3">
    <name type="scientific">Megaselia scalaris</name>
    <name type="common">Humpbacked fly</name>
    <name type="synonym">Phora scalaris</name>
    <dbReference type="NCBI Taxonomy" id="36166"/>
    <lineage>
        <taxon>Eukaryota</taxon>
        <taxon>Metazoa</taxon>
        <taxon>Ecdysozoa</taxon>
        <taxon>Arthropoda</taxon>
        <taxon>Hexapoda</taxon>
        <taxon>Insecta</taxon>
        <taxon>Pterygota</taxon>
        <taxon>Neoptera</taxon>
        <taxon>Endopterygota</taxon>
        <taxon>Diptera</taxon>
        <taxon>Brachycera</taxon>
        <taxon>Muscomorpha</taxon>
        <taxon>Platypezoidea</taxon>
        <taxon>Phoridae</taxon>
        <taxon>Megaseliini</taxon>
        <taxon>Megaselia</taxon>
    </lineage>
</organism>
<dbReference type="AlphaFoldDB" id="T1GRV1"/>
<dbReference type="EMBL" id="CAQQ02133778">
    <property type="status" value="NOT_ANNOTATED_CDS"/>
    <property type="molecule type" value="Genomic_DNA"/>
</dbReference>
<feature type="compositionally biased region" description="Basic and acidic residues" evidence="1">
    <location>
        <begin position="42"/>
        <end position="57"/>
    </location>
</feature>
<reference evidence="3" key="1">
    <citation type="submission" date="2013-02" db="EMBL/GenBank/DDBJ databases">
        <authorList>
            <person name="Hughes D."/>
        </authorList>
    </citation>
    <scope>NUCLEOTIDE SEQUENCE</scope>
    <source>
        <strain>Durham</strain>
        <strain evidence="3">NC isolate 2 -- Noor lab</strain>
    </source>
</reference>
<dbReference type="Proteomes" id="UP000015102">
    <property type="component" value="Unassembled WGS sequence"/>
</dbReference>
<protein>
    <submittedName>
        <fullName evidence="2">Uncharacterized protein</fullName>
    </submittedName>
</protein>
<dbReference type="HOGENOM" id="CLU_2266812_0_0_1"/>
<sequence>MFESMTNFVKMKCIPSHCRKRSTQAKLSTFHNAFRERGTDQRFSRLENGKRNTDHGKNGKRKNILLSTLNQAHDSLWEISTSKRKELFEMFLQKSTELPEEHS</sequence>
<accession>T1GRV1</accession>
<dbReference type="EnsemblMetazoa" id="MESCA006394-RA">
    <property type="protein sequence ID" value="MESCA006394-PA"/>
    <property type="gene ID" value="MESCA006394"/>
</dbReference>
<reference evidence="2" key="2">
    <citation type="submission" date="2015-06" db="UniProtKB">
        <authorList>
            <consortium name="EnsemblMetazoa"/>
        </authorList>
    </citation>
    <scope>IDENTIFICATION</scope>
</reference>
<evidence type="ECO:0000313" key="3">
    <source>
        <dbReference type="Proteomes" id="UP000015102"/>
    </source>
</evidence>
<proteinExistence type="predicted"/>
<keyword evidence="3" id="KW-1185">Reference proteome</keyword>
<evidence type="ECO:0000313" key="2">
    <source>
        <dbReference type="EnsemblMetazoa" id="MESCA006394-PA"/>
    </source>
</evidence>
<evidence type="ECO:0000256" key="1">
    <source>
        <dbReference type="SAM" id="MobiDB-lite"/>
    </source>
</evidence>
<feature type="region of interest" description="Disordered" evidence="1">
    <location>
        <begin position="42"/>
        <end position="61"/>
    </location>
</feature>
<name>T1GRV1_MEGSC</name>